<comment type="caution">
    <text evidence="2">The sequence shown here is derived from an EMBL/GenBank/DDBJ whole genome shotgun (WGS) entry which is preliminary data.</text>
</comment>
<evidence type="ECO:0000313" key="3">
    <source>
        <dbReference type="Proteomes" id="UP000248987"/>
    </source>
</evidence>
<dbReference type="InterPro" id="IPR011990">
    <property type="entry name" value="TPR-like_helical_dom_sf"/>
</dbReference>
<feature type="signal peptide" evidence="1">
    <location>
        <begin position="1"/>
        <end position="31"/>
    </location>
</feature>
<dbReference type="SMART" id="SM00028">
    <property type="entry name" value="TPR"/>
    <property type="match status" value="2"/>
</dbReference>
<organism evidence="2 3">
    <name type="scientific">Gelidibacter algens</name>
    <dbReference type="NCBI Taxonomy" id="49280"/>
    <lineage>
        <taxon>Bacteria</taxon>
        <taxon>Pseudomonadati</taxon>
        <taxon>Bacteroidota</taxon>
        <taxon>Flavobacteriia</taxon>
        <taxon>Flavobacteriales</taxon>
        <taxon>Flavobacteriaceae</taxon>
        <taxon>Gelidibacter</taxon>
    </lineage>
</organism>
<gene>
    <name evidence="2" type="ORF">LX77_03227</name>
</gene>
<dbReference type="EMBL" id="QLLQ01000016">
    <property type="protein sequence ID" value="RAJ20013.1"/>
    <property type="molecule type" value="Genomic_DNA"/>
</dbReference>
<keyword evidence="1" id="KW-0732">Signal</keyword>
<sequence>MTTVFSYASLFKSLNFLTLFLVLSFNVDAMAQGISQEELNKKIAEAKQKMGQGDKSNDEFMKQMMQSNAGAQAMPKASSTLKIPPLNAVAMSKLPKHIFTTTELDEHIGAIIQKLQKVMKSEQLKSVEEVIEKCENDSLKMGNTGVLVFYKGAEKEGVYLAAYAAKRNVIDTVNVGNLAGLLTVSNESVLAIPILKFLLKKQPKNTIVLNNLGQAFIKLGAIDSAQVYLNKCLKQDARFARANTTAALIAKQQGKTAKAIELVTESLKYESSEAAELLAEQLGVKMKPDFTATTKGTPDYFDLYKFKLPKIQRTTDEYMEVVSEQKSYLEGLNELESELTDLYASERDKGADESEITKIKSINAIHPITARAMKMLMAEYTAPDNMTYLVKVKGDYEMYLNEQRQALEADLALLSKTYEKQLKDLYDQMGEGGGNVSEKIKNLKLAFCKQENKRKDEYLYKCASATEAHNKAILHFAREQFHFQSKWHYLAGLNEHLANAAYYQAALIYVGHLKSIYKFATAEDSCSQDTIAINKVKINNPFERICPIDISVSIGLGELKMNCKNAALGLNLIGIKAKYTENFVSKESTIEIGVGTPPVVKGNGLVAVSGEMSAVFYITVNSKGEISDWGMKQTIEGAASIGVGEMSVGSEFSLTANYGVISGFNASPSVPAGLFTMN</sequence>
<reference evidence="2 3" key="1">
    <citation type="submission" date="2018-06" db="EMBL/GenBank/DDBJ databases">
        <title>Genomic Encyclopedia of Archaeal and Bacterial Type Strains, Phase II (KMG-II): from individual species to whole genera.</title>
        <authorList>
            <person name="Goeker M."/>
        </authorList>
    </citation>
    <scope>NUCLEOTIDE SEQUENCE [LARGE SCALE GENOMIC DNA]</scope>
    <source>
        <strain evidence="2 3">DSM 12408</strain>
    </source>
</reference>
<keyword evidence="3" id="KW-1185">Reference proteome</keyword>
<evidence type="ECO:0000313" key="2">
    <source>
        <dbReference type="EMBL" id="RAJ20013.1"/>
    </source>
</evidence>
<evidence type="ECO:0000256" key="1">
    <source>
        <dbReference type="SAM" id="SignalP"/>
    </source>
</evidence>
<dbReference type="AlphaFoldDB" id="A0A327RX14"/>
<proteinExistence type="predicted"/>
<protein>
    <submittedName>
        <fullName evidence="2">Uncharacterized protein</fullName>
    </submittedName>
</protein>
<dbReference type="SUPFAM" id="SSF48452">
    <property type="entry name" value="TPR-like"/>
    <property type="match status" value="1"/>
</dbReference>
<accession>A0A327RX14</accession>
<dbReference type="Proteomes" id="UP000248987">
    <property type="component" value="Unassembled WGS sequence"/>
</dbReference>
<dbReference type="InterPro" id="IPR019734">
    <property type="entry name" value="TPR_rpt"/>
</dbReference>
<name>A0A327RX14_9FLAO</name>
<dbReference type="Gene3D" id="1.25.40.10">
    <property type="entry name" value="Tetratricopeptide repeat domain"/>
    <property type="match status" value="1"/>
</dbReference>
<feature type="chain" id="PRO_5016345317" evidence="1">
    <location>
        <begin position="32"/>
        <end position="678"/>
    </location>
</feature>